<dbReference type="Proteomes" id="UP000245634">
    <property type="component" value="Unassembled WGS sequence"/>
</dbReference>
<organism evidence="1 2">
    <name type="scientific">Tumebacillus permanentifrigoris</name>
    <dbReference type="NCBI Taxonomy" id="378543"/>
    <lineage>
        <taxon>Bacteria</taxon>
        <taxon>Bacillati</taxon>
        <taxon>Bacillota</taxon>
        <taxon>Bacilli</taxon>
        <taxon>Bacillales</taxon>
        <taxon>Alicyclobacillaceae</taxon>
        <taxon>Tumebacillus</taxon>
    </lineage>
</organism>
<evidence type="ECO:0000313" key="1">
    <source>
        <dbReference type="EMBL" id="PWK05084.1"/>
    </source>
</evidence>
<protein>
    <submittedName>
        <fullName evidence="1">Uncharacterized protein</fullName>
    </submittedName>
</protein>
<proteinExistence type="predicted"/>
<accession>A0A316D4S9</accession>
<name>A0A316D4S9_9BACL</name>
<reference evidence="1 2" key="1">
    <citation type="submission" date="2018-05" db="EMBL/GenBank/DDBJ databases">
        <title>Genomic Encyclopedia of Type Strains, Phase IV (KMG-IV): sequencing the most valuable type-strain genomes for metagenomic binning, comparative biology and taxonomic classification.</title>
        <authorList>
            <person name="Goeker M."/>
        </authorList>
    </citation>
    <scope>NUCLEOTIDE SEQUENCE [LARGE SCALE GENOMIC DNA]</scope>
    <source>
        <strain evidence="1 2">DSM 18773</strain>
    </source>
</reference>
<gene>
    <name evidence="1" type="ORF">C7459_12716</name>
</gene>
<dbReference type="AlphaFoldDB" id="A0A316D4S9"/>
<keyword evidence="2" id="KW-1185">Reference proteome</keyword>
<dbReference type="EMBL" id="QGGL01000027">
    <property type="protein sequence ID" value="PWK05084.1"/>
    <property type="molecule type" value="Genomic_DNA"/>
</dbReference>
<evidence type="ECO:0000313" key="2">
    <source>
        <dbReference type="Proteomes" id="UP000245634"/>
    </source>
</evidence>
<sequence>MVVPAPSPHNLPRGDVNLGKKQMQFTEEPVQVMMLGETKVRIFAPIMTPEEYQKRDEAIHAAIASILKSKMEAAAGA</sequence>
<comment type="caution">
    <text evidence="1">The sequence shown here is derived from an EMBL/GenBank/DDBJ whole genome shotgun (WGS) entry which is preliminary data.</text>
</comment>